<dbReference type="Proteomes" id="UP000016931">
    <property type="component" value="Unassembled WGS sequence"/>
</dbReference>
<evidence type="ECO:0000259" key="3">
    <source>
        <dbReference type="Pfam" id="PF00144"/>
    </source>
</evidence>
<dbReference type="Gene3D" id="3.40.710.10">
    <property type="entry name" value="DD-peptidase/beta-lactamase superfamily"/>
    <property type="match status" value="1"/>
</dbReference>
<dbReference type="NCBIfam" id="NF009622">
    <property type="entry name" value="PRK13128.1"/>
    <property type="match status" value="1"/>
</dbReference>
<dbReference type="OrthoDB" id="5946976at2759"/>
<dbReference type="InterPro" id="IPR001466">
    <property type="entry name" value="Beta-lactam-related"/>
</dbReference>
<dbReference type="MEROPS" id="S12.002"/>
<evidence type="ECO:0000259" key="4">
    <source>
        <dbReference type="Pfam" id="PF07930"/>
    </source>
</evidence>
<dbReference type="InterPro" id="IPR012856">
    <property type="entry name" value="DAP_B_dom"/>
</dbReference>
<proteinExistence type="inferred from homology"/>
<dbReference type="EMBL" id="KB456271">
    <property type="protein sequence ID" value="EMF08419.1"/>
    <property type="molecule type" value="Genomic_DNA"/>
</dbReference>
<accession>M3ASF3</accession>
<dbReference type="Pfam" id="PF00144">
    <property type="entry name" value="Beta-lactamase"/>
    <property type="match status" value="1"/>
</dbReference>
<dbReference type="PANTHER" id="PTHR46825:SF9">
    <property type="entry name" value="BETA-LACTAMASE-RELATED DOMAIN-CONTAINING PROTEIN"/>
    <property type="match status" value="1"/>
</dbReference>
<dbReference type="RefSeq" id="XP_016756540.1">
    <property type="nucleotide sequence ID" value="XM_016907237.1"/>
</dbReference>
<dbReference type="OMA" id="EYSYCNV"/>
<sequence>MTAPDNSPDRLLESLQDLLRGPGGAIAIIKNGETFLRHTYGFADLGRRIPLTPQMHMPICSISKHMFCLVLASLKSEPTPLMTKSVGDIWDQASAELQKVLPHLVTQGLTFADLYNMQSGIRDYWAMTTLWGAHPEGPFSILLDAPQTVARTKSFHFQPGTEWSYSNVNFHILGQIIEAVAGQSLGQLLDERVFKPAGMKSAALCPNTYGHPLPVVGYEGDEKHGYTPAVNRIEWAGDAGIVASLDDMIAYEKWLERTYAEAGSLYSTIVAPQTYRDGTAAGYGFGLAHGETAGAAWTSHGGALRGFRLHRIHVPEEHLSVVVLFNHEADSAAPADAIIKRLLQWQEPEKALSTPAPEWQGNFLDTETQLLVHVENIEDGQVSITYHMATEKVPLTSAIHAESKSIIANIAGDELHVERQREHRTLNARRIKSPTTTNSTNEYIGDYQCAEVDSSFHCSPGSGNLLYGSFDGFLGQGPAHLMQYIGEDVWTLSNPRGMDAPAPGNWTIVFQRDENGKISGVTIGCWLARLIQFAKVL</sequence>
<dbReference type="SUPFAM" id="SSF50886">
    <property type="entry name" value="D-aminopeptidase, middle and C-terminal domains"/>
    <property type="match status" value="2"/>
</dbReference>
<dbReference type="AlphaFoldDB" id="M3ASF3"/>
<dbReference type="GO" id="GO:0004177">
    <property type="term" value="F:aminopeptidase activity"/>
    <property type="evidence" value="ECO:0007669"/>
    <property type="project" value="UniProtKB-KW"/>
</dbReference>
<dbReference type="InterPro" id="IPR012338">
    <property type="entry name" value="Beta-lactam/transpept-like"/>
</dbReference>
<dbReference type="Gene3D" id="2.40.128.50">
    <property type="match status" value="2"/>
</dbReference>
<dbReference type="Pfam" id="PF07930">
    <property type="entry name" value="DAP_B"/>
    <property type="match status" value="1"/>
</dbReference>
<evidence type="ECO:0000256" key="1">
    <source>
        <dbReference type="ARBA" id="ARBA00022438"/>
    </source>
</evidence>
<dbReference type="InterPro" id="IPR027279">
    <property type="entry name" value="D_amino_pept/lipop_sf"/>
</dbReference>
<feature type="domain" description="Beta-lactamase-related" evidence="3">
    <location>
        <begin position="11"/>
        <end position="336"/>
    </location>
</feature>
<protein>
    <submittedName>
        <fullName evidence="5">Beta-lactamase/transpeptidase-like protein</fullName>
    </submittedName>
</protein>
<dbReference type="eggNOG" id="ENOG502QQBX">
    <property type="taxonomic scope" value="Eukaryota"/>
</dbReference>
<reference evidence="5 6" key="1">
    <citation type="journal article" date="2012" name="PLoS Pathog.">
        <title>Diverse lifestyles and strategies of plant pathogenesis encoded in the genomes of eighteen Dothideomycetes fungi.</title>
        <authorList>
            <person name="Ohm R.A."/>
            <person name="Feau N."/>
            <person name="Henrissat B."/>
            <person name="Schoch C.L."/>
            <person name="Horwitz B.A."/>
            <person name="Barry K.W."/>
            <person name="Condon B.J."/>
            <person name="Copeland A.C."/>
            <person name="Dhillon B."/>
            <person name="Glaser F."/>
            <person name="Hesse C.N."/>
            <person name="Kosti I."/>
            <person name="LaButti K."/>
            <person name="Lindquist E.A."/>
            <person name="Lucas S."/>
            <person name="Salamov A.A."/>
            <person name="Bradshaw R.E."/>
            <person name="Ciuffetti L."/>
            <person name="Hamelin R.C."/>
            <person name="Kema G.H.J."/>
            <person name="Lawrence C."/>
            <person name="Scott J.A."/>
            <person name="Spatafora J.W."/>
            <person name="Turgeon B.G."/>
            <person name="de Wit P.J.G.M."/>
            <person name="Zhong S."/>
            <person name="Goodwin S.B."/>
            <person name="Grigoriev I.V."/>
        </authorList>
    </citation>
    <scope>NUCLEOTIDE SEQUENCE [LARGE SCALE GENOMIC DNA]</scope>
    <source>
        <strain evidence="5 6">SO2202</strain>
    </source>
</reference>
<gene>
    <name evidence="5" type="ORF">SEPMUDRAFT_152091</name>
</gene>
<dbReference type="GeneID" id="27904374"/>
<dbReference type="SUPFAM" id="SSF56601">
    <property type="entry name" value="beta-lactamase/transpeptidase-like"/>
    <property type="match status" value="1"/>
</dbReference>
<dbReference type="HOGENOM" id="CLU_020027_0_4_1"/>
<dbReference type="PANTHER" id="PTHR46825">
    <property type="entry name" value="D-ALANYL-D-ALANINE-CARBOXYPEPTIDASE/ENDOPEPTIDASE AMPH"/>
    <property type="match status" value="1"/>
</dbReference>
<keyword evidence="1" id="KW-0031">Aminopeptidase</keyword>
<name>M3ASF3_SPHMS</name>
<organism evidence="5 6">
    <name type="scientific">Sphaerulina musiva (strain SO2202)</name>
    <name type="common">Poplar stem canker fungus</name>
    <name type="synonym">Septoria musiva</name>
    <dbReference type="NCBI Taxonomy" id="692275"/>
    <lineage>
        <taxon>Eukaryota</taxon>
        <taxon>Fungi</taxon>
        <taxon>Dikarya</taxon>
        <taxon>Ascomycota</taxon>
        <taxon>Pezizomycotina</taxon>
        <taxon>Dothideomycetes</taxon>
        <taxon>Dothideomycetidae</taxon>
        <taxon>Mycosphaerellales</taxon>
        <taxon>Mycosphaerellaceae</taxon>
        <taxon>Sphaerulina</taxon>
    </lineage>
</organism>
<evidence type="ECO:0000313" key="5">
    <source>
        <dbReference type="EMBL" id="EMF08419.1"/>
    </source>
</evidence>
<evidence type="ECO:0000313" key="6">
    <source>
        <dbReference type="Proteomes" id="UP000016931"/>
    </source>
</evidence>
<comment type="similarity">
    <text evidence="2">Belongs to the peptidase S12 family.</text>
</comment>
<keyword evidence="1" id="KW-0645">Protease</keyword>
<evidence type="ECO:0000256" key="2">
    <source>
        <dbReference type="ARBA" id="ARBA00038215"/>
    </source>
</evidence>
<keyword evidence="6" id="KW-1185">Reference proteome</keyword>
<feature type="domain" description="D-aminopeptidase" evidence="4">
    <location>
        <begin position="354"/>
        <end position="533"/>
    </location>
</feature>
<keyword evidence="1" id="KW-0378">Hydrolase</keyword>
<dbReference type="InterPro" id="IPR050491">
    <property type="entry name" value="AmpC-like"/>
</dbReference>